<dbReference type="GO" id="GO:0005737">
    <property type="term" value="C:cytoplasm"/>
    <property type="evidence" value="ECO:0007669"/>
    <property type="project" value="UniProtKB-SubCell"/>
</dbReference>
<dbReference type="NCBIfam" id="NF001236">
    <property type="entry name" value="PRK00203.1"/>
    <property type="match status" value="1"/>
</dbReference>
<dbReference type="PANTHER" id="PTHR10642">
    <property type="entry name" value="RIBONUCLEASE H1"/>
    <property type="match status" value="1"/>
</dbReference>
<evidence type="ECO:0000313" key="14">
    <source>
        <dbReference type="Proteomes" id="UP000317730"/>
    </source>
</evidence>
<dbReference type="Proteomes" id="UP000317730">
    <property type="component" value="Unassembled WGS sequence"/>
</dbReference>
<comment type="cofactor">
    <cofactor evidence="11">
        <name>Mg(2+)</name>
        <dbReference type="ChEBI" id="CHEBI:18420"/>
    </cofactor>
    <text evidence="11">Binds 1 Mg(2+) ion per subunit. May bind a second metal ion at a regulatory site, or after substrate binding.</text>
</comment>
<dbReference type="InterPro" id="IPR012337">
    <property type="entry name" value="RNaseH-like_sf"/>
</dbReference>
<dbReference type="PROSITE" id="PS50879">
    <property type="entry name" value="RNASE_H_1"/>
    <property type="match status" value="1"/>
</dbReference>
<name>A0A4Y3TZ30_9PROT</name>
<evidence type="ECO:0000256" key="3">
    <source>
        <dbReference type="ARBA" id="ARBA00005300"/>
    </source>
</evidence>
<evidence type="ECO:0000256" key="7">
    <source>
        <dbReference type="ARBA" id="ARBA00022723"/>
    </source>
</evidence>
<comment type="function">
    <text evidence="2 11">Endonuclease that specifically degrades the RNA of RNA-DNA hybrids.</text>
</comment>
<keyword evidence="10 11" id="KW-0460">Magnesium</keyword>
<dbReference type="InterPro" id="IPR022892">
    <property type="entry name" value="RNaseHI"/>
</dbReference>
<keyword evidence="11" id="KW-0963">Cytoplasm</keyword>
<comment type="subunit">
    <text evidence="4 11">Monomer.</text>
</comment>
<dbReference type="Pfam" id="PF00075">
    <property type="entry name" value="RNase_H"/>
    <property type="match status" value="1"/>
</dbReference>
<feature type="domain" description="RNase H type-1" evidence="12">
    <location>
        <begin position="23"/>
        <end position="164"/>
    </location>
</feature>
<comment type="subcellular location">
    <subcellularLocation>
        <location evidence="11">Cytoplasm</location>
    </subcellularLocation>
</comment>
<evidence type="ECO:0000256" key="5">
    <source>
        <dbReference type="ARBA" id="ARBA00012180"/>
    </source>
</evidence>
<accession>A0A4Y3TZ30</accession>
<dbReference type="GO" id="GO:0043137">
    <property type="term" value="P:DNA replication, removal of RNA primer"/>
    <property type="evidence" value="ECO:0007669"/>
    <property type="project" value="TreeGrafter"/>
</dbReference>
<evidence type="ECO:0000313" key="13">
    <source>
        <dbReference type="EMBL" id="GEB86467.1"/>
    </source>
</evidence>
<gene>
    <name evidence="11 13" type="primary">rnhA</name>
    <name evidence="13" type="ORF">APE01nite_22640</name>
</gene>
<keyword evidence="9 11" id="KW-0378">Hydrolase</keyword>
<keyword evidence="14" id="KW-1185">Reference proteome</keyword>
<dbReference type="AlphaFoldDB" id="A0A4Y3TZ30"/>
<evidence type="ECO:0000256" key="1">
    <source>
        <dbReference type="ARBA" id="ARBA00000077"/>
    </source>
</evidence>
<dbReference type="FunFam" id="3.30.420.10:FF:000089">
    <property type="entry name" value="Ribonuclease H"/>
    <property type="match status" value="1"/>
</dbReference>
<dbReference type="HAMAP" id="MF_00042">
    <property type="entry name" value="RNase_H"/>
    <property type="match status" value="1"/>
</dbReference>
<dbReference type="GO" id="GO:0004523">
    <property type="term" value="F:RNA-DNA hybrid ribonuclease activity"/>
    <property type="evidence" value="ECO:0007669"/>
    <property type="project" value="UniProtKB-UniRule"/>
</dbReference>
<dbReference type="SUPFAM" id="SSF53098">
    <property type="entry name" value="Ribonuclease H-like"/>
    <property type="match status" value="1"/>
</dbReference>
<evidence type="ECO:0000256" key="10">
    <source>
        <dbReference type="ARBA" id="ARBA00022842"/>
    </source>
</evidence>
<feature type="binding site" evidence="11">
    <location>
        <position position="32"/>
    </location>
    <ligand>
        <name>Mg(2+)</name>
        <dbReference type="ChEBI" id="CHEBI:18420"/>
        <label>1</label>
    </ligand>
</feature>
<dbReference type="InterPro" id="IPR036397">
    <property type="entry name" value="RNaseH_sf"/>
</dbReference>
<feature type="binding site" evidence="11">
    <location>
        <position position="32"/>
    </location>
    <ligand>
        <name>Mg(2+)</name>
        <dbReference type="ChEBI" id="CHEBI:18420"/>
        <label>2</label>
    </ligand>
</feature>
<comment type="similarity">
    <text evidence="3 11">Belongs to the RNase H family.</text>
</comment>
<reference evidence="13 14" key="1">
    <citation type="submission" date="2019-06" db="EMBL/GenBank/DDBJ databases">
        <title>Whole genome shotgun sequence of Acetobacter peroxydans NBRC 13755.</title>
        <authorList>
            <person name="Hosoyama A."/>
            <person name="Uohara A."/>
            <person name="Ohji S."/>
            <person name="Ichikawa N."/>
        </authorList>
    </citation>
    <scope>NUCLEOTIDE SEQUENCE [LARGE SCALE GENOMIC DNA]</scope>
    <source>
        <strain evidence="13 14">NBRC 13755</strain>
    </source>
</reference>
<protein>
    <recommendedName>
        <fullName evidence="5 11">Ribonuclease H</fullName>
        <shortName evidence="11">RNase H</shortName>
        <ecNumber evidence="5 11">3.1.26.4</ecNumber>
    </recommendedName>
</protein>
<comment type="caution">
    <text evidence="13">The sequence shown here is derived from an EMBL/GenBank/DDBJ whole genome shotgun (WGS) entry which is preliminary data.</text>
</comment>
<dbReference type="Gene3D" id="3.30.420.10">
    <property type="entry name" value="Ribonuclease H-like superfamily/Ribonuclease H"/>
    <property type="match status" value="1"/>
</dbReference>
<dbReference type="CDD" id="cd09278">
    <property type="entry name" value="RNase_HI_prokaryote_like"/>
    <property type="match status" value="1"/>
</dbReference>
<sequence length="170" mass="18796">MATDSDLSASMPEDAVVMSEQAAPMVVEVWTDGGCKPNPGPGGWGVLLRCKGRERELSGGETATTNNRMELTAAAEALEALNRPCVVSLHTDSEYVRNGITRWHTGWVRRNWRNASGDPVANMDLWRRLLEAAKPHDVSWHWVKGHSGVPENERVDQLATEARVRIEQGL</sequence>
<dbReference type="GO" id="GO:0000287">
    <property type="term" value="F:magnesium ion binding"/>
    <property type="evidence" value="ECO:0007669"/>
    <property type="project" value="UniProtKB-UniRule"/>
</dbReference>
<dbReference type="InterPro" id="IPR050092">
    <property type="entry name" value="RNase_H"/>
</dbReference>
<keyword evidence="6 11" id="KW-0540">Nuclease</keyword>
<comment type="catalytic activity">
    <reaction evidence="1 11">
        <text>Endonucleolytic cleavage to 5'-phosphomonoester.</text>
        <dbReference type="EC" id="3.1.26.4"/>
    </reaction>
</comment>
<proteinExistence type="inferred from homology"/>
<evidence type="ECO:0000256" key="4">
    <source>
        <dbReference type="ARBA" id="ARBA00011245"/>
    </source>
</evidence>
<feature type="binding site" evidence="11">
    <location>
        <position position="70"/>
    </location>
    <ligand>
        <name>Mg(2+)</name>
        <dbReference type="ChEBI" id="CHEBI:18420"/>
        <label>1</label>
    </ligand>
</feature>
<evidence type="ECO:0000256" key="2">
    <source>
        <dbReference type="ARBA" id="ARBA00004065"/>
    </source>
</evidence>
<dbReference type="PANTHER" id="PTHR10642:SF26">
    <property type="entry name" value="RIBONUCLEASE H1"/>
    <property type="match status" value="1"/>
</dbReference>
<dbReference type="GO" id="GO:0003676">
    <property type="term" value="F:nucleic acid binding"/>
    <property type="evidence" value="ECO:0007669"/>
    <property type="project" value="InterPro"/>
</dbReference>
<dbReference type="EC" id="3.1.26.4" evidence="5 11"/>
<dbReference type="InterPro" id="IPR002156">
    <property type="entry name" value="RNaseH_domain"/>
</dbReference>
<dbReference type="EMBL" id="BJMV01000014">
    <property type="protein sequence ID" value="GEB86467.1"/>
    <property type="molecule type" value="Genomic_DNA"/>
</dbReference>
<feature type="binding site" evidence="11">
    <location>
        <position position="92"/>
    </location>
    <ligand>
        <name>Mg(2+)</name>
        <dbReference type="ChEBI" id="CHEBI:18420"/>
        <label>1</label>
    </ligand>
</feature>
<evidence type="ECO:0000256" key="8">
    <source>
        <dbReference type="ARBA" id="ARBA00022759"/>
    </source>
</evidence>
<evidence type="ECO:0000256" key="6">
    <source>
        <dbReference type="ARBA" id="ARBA00022722"/>
    </source>
</evidence>
<keyword evidence="7 11" id="KW-0479">Metal-binding</keyword>
<evidence type="ECO:0000259" key="12">
    <source>
        <dbReference type="PROSITE" id="PS50879"/>
    </source>
</evidence>
<evidence type="ECO:0000256" key="11">
    <source>
        <dbReference type="HAMAP-Rule" id="MF_00042"/>
    </source>
</evidence>
<evidence type="ECO:0000256" key="9">
    <source>
        <dbReference type="ARBA" id="ARBA00022801"/>
    </source>
</evidence>
<keyword evidence="8 11" id="KW-0255">Endonuclease</keyword>
<organism evidence="13 14">
    <name type="scientific">Acetobacter peroxydans</name>
    <dbReference type="NCBI Taxonomy" id="104098"/>
    <lineage>
        <taxon>Bacteria</taxon>
        <taxon>Pseudomonadati</taxon>
        <taxon>Pseudomonadota</taxon>
        <taxon>Alphaproteobacteria</taxon>
        <taxon>Acetobacterales</taxon>
        <taxon>Acetobacteraceae</taxon>
        <taxon>Acetobacter</taxon>
    </lineage>
</organism>
<feature type="binding site" evidence="11">
    <location>
        <position position="156"/>
    </location>
    <ligand>
        <name>Mg(2+)</name>
        <dbReference type="ChEBI" id="CHEBI:18420"/>
        <label>2</label>
    </ligand>
</feature>